<organism evidence="1 2">
    <name type="scientific">Aureibacter tunicatorum</name>
    <dbReference type="NCBI Taxonomy" id="866807"/>
    <lineage>
        <taxon>Bacteria</taxon>
        <taxon>Pseudomonadati</taxon>
        <taxon>Bacteroidota</taxon>
        <taxon>Cytophagia</taxon>
        <taxon>Cytophagales</taxon>
        <taxon>Persicobacteraceae</taxon>
        <taxon>Aureibacter</taxon>
    </lineage>
</organism>
<reference evidence="1" key="1">
    <citation type="submission" date="2023-07" db="EMBL/GenBank/DDBJ databases">
        <title>Genomic Encyclopedia of Type Strains, Phase IV (KMG-IV): sequencing the most valuable type-strain genomes for metagenomic binning, comparative biology and taxonomic classification.</title>
        <authorList>
            <person name="Goeker M."/>
        </authorList>
    </citation>
    <scope>NUCLEOTIDE SEQUENCE</scope>
    <source>
        <strain evidence="1">DSM 26174</strain>
    </source>
</reference>
<dbReference type="RefSeq" id="WP_309939380.1">
    <property type="nucleotide sequence ID" value="NZ_AP025305.1"/>
</dbReference>
<dbReference type="PANTHER" id="PTHR47751">
    <property type="entry name" value="SUPERFAMILY HYDROLASE, PUTATIVE (AFU_ORTHOLOGUE AFUA_2G16580)-RELATED"/>
    <property type="match status" value="1"/>
</dbReference>
<dbReference type="InterPro" id="IPR029058">
    <property type="entry name" value="AB_hydrolase_fold"/>
</dbReference>
<name>A0AAE4BTA7_9BACT</name>
<protein>
    <recommendedName>
        <fullName evidence="3">Alpha/beta hydrolase</fullName>
    </recommendedName>
</protein>
<proteinExistence type="predicted"/>
<dbReference type="EMBL" id="JAVDQD010000003">
    <property type="protein sequence ID" value="MDR6239653.1"/>
    <property type="molecule type" value="Genomic_DNA"/>
</dbReference>
<comment type="caution">
    <text evidence="1">The sequence shown here is derived from an EMBL/GenBank/DDBJ whole genome shotgun (WGS) entry which is preliminary data.</text>
</comment>
<dbReference type="Gene3D" id="3.40.50.1820">
    <property type="entry name" value="alpha/beta hydrolase"/>
    <property type="match status" value="1"/>
</dbReference>
<gene>
    <name evidence="1" type="ORF">HNQ88_002701</name>
</gene>
<dbReference type="Gene3D" id="1.10.10.800">
    <property type="match status" value="1"/>
</dbReference>
<dbReference type="AlphaFoldDB" id="A0AAE4BTA7"/>
<evidence type="ECO:0000313" key="2">
    <source>
        <dbReference type="Proteomes" id="UP001185092"/>
    </source>
</evidence>
<dbReference type="SUPFAM" id="SSF53474">
    <property type="entry name" value="alpha/beta-Hydrolases"/>
    <property type="match status" value="1"/>
</dbReference>
<evidence type="ECO:0008006" key="3">
    <source>
        <dbReference type="Google" id="ProtNLM"/>
    </source>
</evidence>
<dbReference type="InterPro" id="IPR051411">
    <property type="entry name" value="Polyketide_trans_af380"/>
</dbReference>
<evidence type="ECO:0000313" key="1">
    <source>
        <dbReference type="EMBL" id="MDR6239653.1"/>
    </source>
</evidence>
<dbReference type="PANTHER" id="PTHR47751:SF1">
    <property type="entry name" value="SUPERFAMILY HYDROLASE, PUTATIVE (AFU_ORTHOLOGUE AFUA_2G16580)-RELATED"/>
    <property type="match status" value="1"/>
</dbReference>
<accession>A0AAE4BTA7</accession>
<keyword evidence="2" id="KW-1185">Reference proteome</keyword>
<sequence>MTELNLKPGKNTLFYQSNGAKIAGDLYLPEDFDASSSYPAIFFARPLSQVKEQASAVYGKKFAALGYVFFAFEPYNYGDSEGPIRNYESTEHILLNISDGISFLRTMPFVNRDKLAGVGLCMGSMYMTYTGVSDKRLKVVVTISGYLNNASFLYNMMSKEQALQLLNMQAEEKQKYYETGEVHRADIMGGIFSEEGPTEEMPKFFKDAYSYYFTKRAGKETYPAYSNMIPTFQPQADIRLNAIGFAPYFNTPYLGIRGSVAMTGPMTNEFYDKCTNPKELLVVENAGHFDLYDIDEYVDQAINKINDFLNTHLS</sequence>
<dbReference type="Proteomes" id="UP001185092">
    <property type="component" value="Unassembled WGS sequence"/>
</dbReference>